<evidence type="ECO:0000313" key="14">
    <source>
        <dbReference type="Proteomes" id="UP000008152"/>
    </source>
</evidence>
<keyword evidence="10 11" id="KW-0998">Cell outer membrane</keyword>
<comment type="similarity">
    <text evidence="2">Belongs to the TonB-dependent receptor family. Hemoglobin/haptoglobin binding protein subfamily.</text>
</comment>
<evidence type="ECO:0000256" key="10">
    <source>
        <dbReference type="ARBA" id="ARBA00023237"/>
    </source>
</evidence>
<evidence type="ECO:0000256" key="8">
    <source>
        <dbReference type="ARBA" id="ARBA00023136"/>
    </source>
</evidence>
<evidence type="ECO:0000256" key="2">
    <source>
        <dbReference type="ARBA" id="ARBA00008143"/>
    </source>
</evidence>
<comment type="subcellular location">
    <subcellularLocation>
        <location evidence="1 11">Cell outer membrane</location>
        <topology evidence="1 11">Multi-pass membrane protein</topology>
    </subcellularLocation>
</comment>
<keyword evidence="9" id="KW-0675">Receptor</keyword>
<dbReference type="PANTHER" id="PTHR30069:SF29">
    <property type="entry name" value="HEMOGLOBIN AND HEMOGLOBIN-HAPTOGLOBIN-BINDING PROTEIN 1-RELATED"/>
    <property type="match status" value="1"/>
</dbReference>
<proteinExistence type="inferred from homology"/>
<dbReference type="PROSITE" id="PS52016">
    <property type="entry name" value="TONB_DEPENDENT_REC_3"/>
    <property type="match status" value="1"/>
</dbReference>
<dbReference type="GO" id="GO:0015344">
    <property type="term" value="F:siderophore uptake transmembrane transporter activity"/>
    <property type="evidence" value="ECO:0007669"/>
    <property type="project" value="TreeGrafter"/>
</dbReference>
<keyword evidence="8 11" id="KW-0472">Membrane</keyword>
<evidence type="ECO:0000256" key="7">
    <source>
        <dbReference type="ARBA" id="ARBA00023077"/>
    </source>
</evidence>
<organism evidence="13 14">
    <name type="scientific">Vibrio campbellii (strain ATCC BAA-1116)</name>
    <dbReference type="NCBI Taxonomy" id="2902295"/>
    <lineage>
        <taxon>Bacteria</taxon>
        <taxon>Pseudomonadati</taxon>
        <taxon>Pseudomonadota</taxon>
        <taxon>Gammaproteobacteria</taxon>
        <taxon>Vibrionales</taxon>
        <taxon>Vibrionaceae</taxon>
        <taxon>Vibrio</taxon>
    </lineage>
</organism>
<keyword evidence="4 11" id="KW-1134">Transmembrane beta strand</keyword>
<evidence type="ECO:0000259" key="12">
    <source>
        <dbReference type="Pfam" id="PF00593"/>
    </source>
</evidence>
<accession>A7N6D9</accession>
<evidence type="ECO:0000256" key="9">
    <source>
        <dbReference type="ARBA" id="ARBA00023170"/>
    </source>
</evidence>
<dbReference type="PATRIC" id="fig|338187.36.peg.4016"/>
<keyword evidence="7" id="KW-0798">TonB box</keyword>
<feature type="domain" description="TonB-dependent receptor-like beta-barrel" evidence="12">
    <location>
        <begin position="7"/>
        <end position="211"/>
    </location>
</feature>
<evidence type="ECO:0000256" key="1">
    <source>
        <dbReference type="ARBA" id="ARBA00004571"/>
    </source>
</evidence>
<dbReference type="Proteomes" id="UP000008152">
    <property type="component" value="Chromosome II"/>
</dbReference>
<gene>
    <name evidence="13" type="ordered locus">VIBHAR_05130</name>
</gene>
<dbReference type="AlphaFoldDB" id="A7N6D9"/>
<sequence>MFANNIVYVSYNHGYRAPEYDKAYGFVNHDFVPLTPFVIAPNLDLEAETSDSFEIGNKFDNGRAYVYASVFYNKFENFIDVVTTGFDSSTGNYIKQYQNLDGVELAAGYGLTKQWDISTKFGYVDGKDTKGEYVRSITPFEGNVQLKYAHQDFNAYVAWNWAAAMDRVPKCQTMLGLATECAQTSAWNTFDLGATYYVSKDLRVSANIVNLFDKEYIRYQDVAGIAEESKRYSTEPGRYFTLNAKYEF</sequence>
<dbReference type="SUPFAM" id="SSF56935">
    <property type="entry name" value="Porins"/>
    <property type="match status" value="1"/>
</dbReference>
<dbReference type="InterPro" id="IPR000531">
    <property type="entry name" value="Beta-barrel_TonB"/>
</dbReference>
<dbReference type="Pfam" id="PF00593">
    <property type="entry name" value="TonB_dep_Rec_b-barrel"/>
    <property type="match status" value="1"/>
</dbReference>
<protein>
    <recommendedName>
        <fullName evidence="12">TonB-dependent receptor-like beta-barrel domain-containing protein</fullName>
    </recommendedName>
</protein>
<name>A7N6D9_VIBC1</name>
<evidence type="ECO:0000256" key="3">
    <source>
        <dbReference type="ARBA" id="ARBA00022448"/>
    </source>
</evidence>
<dbReference type="GO" id="GO:0044718">
    <property type="term" value="P:siderophore transmembrane transport"/>
    <property type="evidence" value="ECO:0007669"/>
    <property type="project" value="TreeGrafter"/>
</dbReference>
<dbReference type="KEGG" id="vha:VIBHAR_05130"/>
<dbReference type="Gene3D" id="2.40.170.20">
    <property type="entry name" value="TonB-dependent receptor, beta-barrel domain"/>
    <property type="match status" value="1"/>
</dbReference>
<dbReference type="InterPro" id="IPR036942">
    <property type="entry name" value="Beta-barrel_TonB_sf"/>
</dbReference>
<evidence type="ECO:0000256" key="4">
    <source>
        <dbReference type="ARBA" id="ARBA00022452"/>
    </source>
</evidence>
<keyword evidence="6" id="KW-0732">Signal</keyword>
<dbReference type="EMBL" id="CP000790">
    <property type="protein sequence ID" value="ABU73036.1"/>
    <property type="molecule type" value="Genomic_DNA"/>
</dbReference>
<evidence type="ECO:0000256" key="11">
    <source>
        <dbReference type="PROSITE-ProRule" id="PRU01360"/>
    </source>
</evidence>
<reference evidence="13 14" key="1">
    <citation type="submission" date="2007-08" db="EMBL/GenBank/DDBJ databases">
        <authorList>
            <consortium name="The Vibrio harveyi Genome Sequencing Project"/>
            <person name="Bassler B."/>
            <person name="Clifton S.W."/>
            <person name="Fulton L."/>
            <person name="Delehaunty K."/>
            <person name="Fronick C."/>
            <person name="Harrison M."/>
            <person name="Markivic C."/>
            <person name="Fulton R."/>
            <person name="Tin-Wollam A.-M."/>
            <person name="Shah N."/>
            <person name="Pepin K."/>
            <person name="Nash W."/>
            <person name="Thiruvilangam P."/>
            <person name="Bhonagiri V."/>
            <person name="Waters C."/>
            <person name="Tu K.C."/>
            <person name="Irgon J."/>
            <person name="Wilson R.K."/>
        </authorList>
    </citation>
    <scope>NUCLEOTIDE SEQUENCE [LARGE SCALE GENOMIC DNA]</scope>
    <source>
        <strain evidence="14">ATCC BAA-1116 / BB120</strain>
    </source>
</reference>
<evidence type="ECO:0000313" key="13">
    <source>
        <dbReference type="EMBL" id="ABU73036.1"/>
    </source>
</evidence>
<dbReference type="PANTHER" id="PTHR30069">
    <property type="entry name" value="TONB-DEPENDENT OUTER MEMBRANE RECEPTOR"/>
    <property type="match status" value="1"/>
</dbReference>
<dbReference type="GO" id="GO:0009279">
    <property type="term" value="C:cell outer membrane"/>
    <property type="evidence" value="ECO:0007669"/>
    <property type="project" value="UniProtKB-SubCell"/>
</dbReference>
<keyword evidence="5 11" id="KW-0812">Transmembrane</keyword>
<keyword evidence="3 11" id="KW-0813">Transport</keyword>
<dbReference type="InterPro" id="IPR039426">
    <property type="entry name" value="TonB-dep_rcpt-like"/>
</dbReference>
<evidence type="ECO:0000256" key="6">
    <source>
        <dbReference type="ARBA" id="ARBA00022729"/>
    </source>
</evidence>
<evidence type="ECO:0000256" key="5">
    <source>
        <dbReference type="ARBA" id="ARBA00022692"/>
    </source>
</evidence>